<comment type="caution">
    <text evidence="1">The sequence shown here is derived from an EMBL/GenBank/DDBJ whole genome shotgun (WGS) entry which is preliminary data.</text>
</comment>
<dbReference type="InterPro" id="IPR021312">
    <property type="entry name" value="DUF2889"/>
</dbReference>
<dbReference type="Pfam" id="PF11136">
    <property type="entry name" value="DUF2889"/>
    <property type="match status" value="1"/>
</dbReference>
<accession>A0ABP7RZK4</accession>
<keyword evidence="2" id="KW-1185">Reference proteome</keyword>
<organism evidence="1 2">
    <name type="scientific">Comamonas faecalis</name>
    <dbReference type="NCBI Taxonomy" id="1387849"/>
    <lineage>
        <taxon>Bacteria</taxon>
        <taxon>Pseudomonadati</taxon>
        <taxon>Pseudomonadota</taxon>
        <taxon>Betaproteobacteria</taxon>
        <taxon>Burkholderiales</taxon>
        <taxon>Comamonadaceae</taxon>
        <taxon>Comamonas</taxon>
    </lineage>
</organism>
<name>A0ABP7RZK4_9BURK</name>
<evidence type="ECO:0000313" key="1">
    <source>
        <dbReference type="EMBL" id="GAA4004377.1"/>
    </source>
</evidence>
<gene>
    <name evidence="1" type="ORF">GCM10022279_30480</name>
</gene>
<sequence>MPLPPPVSRTARHLRRVTYHGYERDDGLWDIEGELIDSKPVDTPILREPGTVRPAGAPIHLMRLRVTVDRQLTVHAIAAAMDAHPLHDCQQALQAMQSMVGANMARGWRQAIQHNLGGVAGCTHMRELLFNLATAAFQSISSAFDAQGDAPPRHLGQCTGWAFDGRGVREYYPQFHKKALVRQPGSRGTQ</sequence>
<proteinExistence type="predicted"/>
<evidence type="ECO:0000313" key="2">
    <source>
        <dbReference type="Proteomes" id="UP001501627"/>
    </source>
</evidence>
<dbReference type="RefSeq" id="WP_103046553.1">
    <property type="nucleotide sequence ID" value="NZ_BAABBP010000038.1"/>
</dbReference>
<dbReference type="EMBL" id="BAABBP010000038">
    <property type="protein sequence ID" value="GAA4004377.1"/>
    <property type="molecule type" value="Genomic_DNA"/>
</dbReference>
<dbReference type="Proteomes" id="UP001501627">
    <property type="component" value="Unassembled WGS sequence"/>
</dbReference>
<protein>
    <submittedName>
        <fullName evidence="1">DUF2889 domain-containing protein</fullName>
    </submittedName>
</protein>
<reference evidence="2" key="1">
    <citation type="journal article" date="2019" name="Int. J. Syst. Evol. Microbiol.">
        <title>The Global Catalogue of Microorganisms (GCM) 10K type strain sequencing project: providing services to taxonomists for standard genome sequencing and annotation.</title>
        <authorList>
            <consortium name="The Broad Institute Genomics Platform"/>
            <consortium name="The Broad Institute Genome Sequencing Center for Infectious Disease"/>
            <person name="Wu L."/>
            <person name="Ma J."/>
        </authorList>
    </citation>
    <scope>NUCLEOTIDE SEQUENCE [LARGE SCALE GENOMIC DNA]</scope>
    <source>
        <strain evidence="2">JCM 17561</strain>
    </source>
</reference>